<dbReference type="PANTHER" id="PTHR22647:SF2">
    <property type="entry name" value="SH3 DOMAIN AND TETRATRICOPEPTIDE REPEAT-CONTAINING PROTEIN 2"/>
    <property type="match status" value="1"/>
</dbReference>
<dbReference type="GO" id="GO:0033157">
    <property type="term" value="P:regulation of intracellular protein transport"/>
    <property type="evidence" value="ECO:0007669"/>
    <property type="project" value="TreeGrafter"/>
</dbReference>
<dbReference type="SMART" id="SM00028">
    <property type="entry name" value="TPR"/>
    <property type="match status" value="2"/>
</dbReference>
<dbReference type="Gene3D" id="2.30.30.40">
    <property type="entry name" value="SH3 Domains"/>
    <property type="match status" value="1"/>
</dbReference>
<dbReference type="Pfam" id="PF13181">
    <property type="entry name" value="TPR_8"/>
    <property type="match status" value="1"/>
</dbReference>
<dbReference type="SUPFAM" id="SSF50044">
    <property type="entry name" value="SH3-domain"/>
    <property type="match status" value="1"/>
</dbReference>
<dbReference type="InParanoid" id="A0A4W3GQY8"/>
<name>A0A4W3GQY8_CALMI</name>
<sequence>MRSDGLEGFALFKPILGSCYSALYHCFCLCFLLSSRLVTINTENDLFILTFKTVQEIWKFSNYLSLGFVSRCLENQLFDSLFWLDVVLIDVTLQVEVNEAQFSVIYLDLLLQEGEAANLARAESGMSVNGAEWSMTLGSLHRWFLKTCTGSVAEHKEMTEDHFPHPISTGTCFAAMIYEGDEKDELCFCEGDRIKIIGFLLSNLKWFMGKSLSTGETGFVQVKHVFPEEFKAGSGQEEPDDLGFVQNLFPVRETLCQEHATALYVNLASVYLKQKMKDKGEALAEKATSLLLCITHHTFSSENELDILNIALGKAILTDDCYLESRICFLVVRLFLAVGKGEEALPYAKHLQFLSKQFGLQRRIVPIELNVLLAALYADKCLPRLALAAVRLAQSSTGWIVAEANQASAILNSLLQSSHETEQRGVVYNMLAISQREEKRLKEALKSCLTALMIPEETVLKRNQALAQANTGSLMLSYKSFTLSGRYLRKSLQLYLEMDDCTSDEGFVQVLLWLGQYHVDRGMREDGRLHYELALATAMSSNDIHCKDGTIIHKHITLTIHWLKLVPNVKDKEQELKILNTLSHLYLNLSSYKSSIDFTKQRLKSFIDLGMKEKEAGVWLMAGKIYHMKQKDELVELYLQVSHQLGGNKSRQSFELNSMFIKQLMGKTSTIDIDEKPITHLSNGKLLSDGAITLARLVGDPHTELGLLNKLTQLNMAVRHAALALECAIAAVRLSVNFGDQLKQQVAFYRLATVYYSAKEYKMAENYYLKSLSLCSQPLLCAGESKPYMRVYCRLGEITLHQLEVKHLL</sequence>
<proteinExistence type="predicted"/>
<reference evidence="1" key="4">
    <citation type="submission" date="2025-08" db="UniProtKB">
        <authorList>
            <consortium name="Ensembl"/>
        </authorList>
    </citation>
    <scope>IDENTIFICATION</scope>
</reference>
<reference evidence="2" key="2">
    <citation type="journal article" date="2007" name="PLoS Biol.">
        <title>Survey sequencing and comparative analysis of the elephant shark (Callorhinchus milii) genome.</title>
        <authorList>
            <person name="Venkatesh B."/>
            <person name="Kirkness E.F."/>
            <person name="Loh Y.H."/>
            <person name="Halpern A.L."/>
            <person name="Lee A.P."/>
            <person name="Johnson J."/>
            <person name="Dandona N."/>
            <person name="Viswanathan L.D."/>
            <person name="Tay A."/>
            <person name="Venter J.C."/>
            <person name="Strausberg R.L."/>
            <person name="Brenner S."/>
        </authorList>
    </citation>
    <scope>NUCLEOTIDE SEQUENCE [LARGE SCALE GENOMIC DNA]</scope>
</reference>
<dbReference type="InterPro" id="IPR042772">
    <property type="entry name" value="SH3TC1/SH3TC2"/>
</dbReference>
<reference evidence="2" key="3">
    <citation type="journal article" date="2014" name="Nature">
        <title>Elephant shark genome provides unique insights into gnathostome evolution.</title>
        <authorList>
            <consortium name="International Elephant Shark Genome Sequencing Consortium"/>
            <person name="Venkatesh B."/>
            <person name="Lee A.P."/>
            <person name="Ravi V."/>
            <person name="Maurya A.K."/>
            <person name="Lian M.M."/>
            <person name="Swann J.B."/>
            <person name="Ohta Y."/>
            <person name="Flajnik M.F."/>
            <person name="Sutoh Y."/>
            <person name="Kasahara M."/>
            <person name="Hoon S."/>
            <person name="Gangu V."/>
            <person name="Roy S.W."/>
            <person name="Irimia M."/>
            <person name="Korzh V."/>
            <person name="Kondrychyn I."/>
            <person name="Lim Z.W."/>
            <person name="Tay B.H."/>
            <person name="Tohari S."/>
            <person name="Kong K.W."/>
            <person name="Ho S."/>
            <person name="Lorente-Galdos B."/>
            <person name="Quilez J."/>
            <person name="Marques-Bonet T."/>
            <person name="Raney B.J."/>
            <person name="Ingham P.W."/>
            <person name="Tay A."/>
            <person name="Hillier L.W."/>
            <person name="Minx P."/>
            <person name="Boehm T."/>
            <person name="Wilson R.K."/>
            <person name="Brenner S."/>
            <person name="Warren W.C."/>
        </authorList>
    </citation>
    <scope>NUCLEOTIDE SEQUENCE [LARGE SCALE GENOMIC DNA]</scope>
</reference>
<protein>
    <recommendedName>
        <fullName evidence="3">SH3 domain and tetratricopeptide repeats 1</fullName>
    </recommendedName>
</protein>
<dbReference type="Gene3D" id="1.25.40.10">
    <property type="entry name" value="Tetratricopeptide repeat domain"/>
    <property type="match status" value="2"/>
</dbReference>
<dbReference type="Proteomes" id="UP000314986">
    <property type="component" value="Unassembled WGS sequence"/>
</dbReference>
<keyword evidence="2" id="KW-1185">Reference proteome</keyword>
<dbReference type="GO" id="GO:1901184">
    <property type="term" value="P:regulation of ERBB signaling pathway"/>
    <property type="evidence" value="ECO:0007669"/>
    <property type="project" value="TreeGrafter"/>
</dbReference>
<reference evidence="1" key="5">
    <citation type="submission" date="2025-09" db="UniProtKB">
        <authorList>
            <consortium name="Ensembl"/>
        </authorList>
    </citation>
    <scope>IDENTIFICATION</scope>
</reference>
<dbReference type="InterPro" id="IPR019734">
    <property type="entry name" value="TPR_rpt"/>
</dbReference>
<evidence type="ECO:0008006" key="3">
    <source>
        <dbReference type="Google" id="ProtNLM"/>
    </source>
</evidence>
<accession>A0A4W3GQY8</accession>
<evidence type="ECO:0000313" key="1">
    <source>
        <dbReference type="Ensembl" id="ENSCMIP00000005430.1"/>
    </source>
</evidence>
<dbReference type="InterPro" id="IPR011990">
    <property type="entry name" value="TPR-like_helical_dom_sf"/>
</dbReference>
<dbReference type="Ensembl" id="ENSCMIT00000005617.1">
    <property type="protein sequence ID" value="ENSCMIP00000005430.1"/>
    <property type="gene ID" value="ENSCMIG00000003153.1"/>
</dbReference>
<dbReference type="InterPro" id="IPR036028">
    <property type="entry name" value="SH3-like_dom_sf"/>
</dbReference>
<reference evidence="2" key="1">
    <citation type="journal article" date="2006" name="Science">
        <title>Ancient noncoding elements conserved in the human genome.</title>
        <authorList>
            <person name="Venkatesh B."/>
            <person name="Kirkness E.F."/>
            <person name="Loh Y.H."/>
            <person name="Halpern A.L."/>
            <person name="Lee A.P."/>
            <person name="Johnson J."/>
            <person name="Dandona N."/>
            <person name="Viswanathan L.D."/>
            <person name="Tay A."/>
            <person name="Venter J.C."/>
            <person name="Strausberg R.L."/>
            <person name="Brenner S."/>
        </authorList>
    </citation>
    <scope>NUCLEOTIDE SEQUENCE [LARGE SCALE GENOMIC DNA]</scope>
</reference>
<dbReference type="STRING" id="7868.ENSCMIP00000005430"/>
<evidence type="ECO:0000313" key="2">
    <source>
        <dbReference type="Proteomes" id="UP000314986"/>
    </source>
</evidence>
<dbReference type="GeneTree" id="ENSGT00530000063812"/>
<dbReference type="SUPFAM" id="SSF48452">
    <property type="entry name" value="TPR-like"/>
    <property type="match status" value="2"/>
</dbReference>
<dbReference type="PANTHER" id="PTHR22647">
    <property type="entry name" value="SH3 DOMAIN AND TETRATRICOPEPTIDE REPEATS CONTAINING PROTEIN"/>
    <property type="match status" value="1"/>
</dbReference>
<dbReference type="AlphaFoldDB" id="A0A4W3GQY8"/>
<organism evidence="1 2">
    <name type="scientific">Callorhinchus milii</name>
    <name type="common">Ghost shark</name>
    <dbReference type="NCBI Taxonomy" id="7868"/>
    <lineage>
        <taxon>Eukaryota</taxon>
        <taxon>Metazoa</taxon>
        <taxon>Chordata</taxon>
        <taxon>Craniata</taxon>
        <taxon>Vertebrata</taxon>
        <taxon>Chondrichthyes</taxon>
        <taxon>Holocephali</taxon>
        <taxon>Chimaeriformes</taxon>
        <taxon>Callorhinchidae</taxon>
        <taxon>Callorhinchus</taxon>
    </lineage>
</organism>